<dbReference type="Proteomes" id="UP000625210">
    <property type="component" value="Unassembled WGS sequence"/>
</dbReference>
<gene>
    <name evidence="1" type="ORF">GCM10011571_30970</name>
</gene>
<reference evidence="1" key="2">
    <citation type="submission" date="2020-09" db="EMBL/GenBank/DDBJ databases">
        <authorList>
            <person name="Sun Q."/>
            <person name="Zhou Y."/>
        </authorList>
    </citation>
    <scope>NUCLEOTIDE SEQUENCE</scope>
    <source>
        <strain evidence="1">CGMCC 1.15179</strain>
    </source>
</reference>
<dbReference type="PANTHER" id="PTHR33221">
    <property type="entry name" value="WINGED HELIX-TURN-HELIX TRANSCRIPTIONAL REGULATOR, RRF2 FAMILY"/>
    <property type="match status" value="1"/>
</dbReference>
<dbReference type="InterPro" id="IPR030489">
    <property type="entry name" value="TR_Rrf2-type_CS"/>
</dbReference>
<comment type="caution">
    <text evidence="1">The sequence shown here is derived from an EMBL/GenBank/DDBJ whole genome shotgun (WGS) entry which is preliminary data.</text>
</comment>
<organism evidence="1 2">
    <name type="scientific">Marinithermofilum abyssi</name>
    <dbReference type="NCBI Taxonomy" id="1571185"/>
    <lineage>
        <taxon>Bacteria</taxon>
        <taxon>Bacillati</taxon>
        <taxon>Bacillota</taxon>
        <taxon>Bacilli</taxon>
        <taxon>Bacillales</taxon>
        <taxon>Thermoactinomycetaceae</taxon>
        <taxon>Marinithermofilum</taxon>
    </lineage>
</organism>
<dbReference type="Pfam" id="PF02082">
    <property type="entry name" value="Rrf2"/>
    <property type="match status" value="1"/>
</dbReference>
<protein>
    <submittedName>
        <fullName evidence="1">Transcriptional regulator</fullName>
    </submittedName>
</protein>
<dbReference type="InterPro" id="IPR036388">
    <property type="entry name" value="WH-like_DNA-bd_sf"/>
</dbReference>
<sequence length="143" mass="15870">MTSDFTLAVHSLSLLAHFSGRLVSSDLLAESANVHPVRMRKVLGMLKKHRLIRSKEGAGGGFLLACDPRQVTLAQVYRMTCRGHLMPKCPDSNRRCMVGAHLKPVLGTIFSEAEDSLAEYLSRYSIADLLQQMEQERGKASAW</sequence>
<dbReference type="PANTHER" id="PTHR33221:SF15">
    <property type="entry name" value="HTH-TYPE TRANSCRIPTIONAL REGULATOR YWGB-RELATED"/>
    <property type="match status" value="1"/>
</dbReference>
<accession>A0A8J2YDM5</accession>
<dbReference type="RefSeq" id="WP_188648798.1">
    <property type="nucleotide sequence ID" value="NZ_BMHQ01000013.1"/>
</dbReference>
<name>A0A8J2YDM5_9BACL</name>
<dbReference type="SUPFAM" id="SSF46785">
    <property type="entry name" value="Winged helix' DNA-binding domain"/>
    <property type="match status" value="1"/>
</dbReference>
<dbReference type="InterPro" id="IPR000944">
    <property type="entry name" value="Tscrpt_reg_Rrf2"/>
</dbReference>
<reference evidence="1" key="1">
    <citation type="journal article" date="2014" name="Int. J. Syst. Evol. Microbiol.">
        <title>Complete genome sequence of Corynebacterium casei LMG S-19264T (=DSM 44701T), isolated from a smear-ripened cheese.</title>
        <authorList>
            <consortium name="US DOE Joint Genome Institute (JGI-PGF)"/>
            <person name="Walter F."/>
            <person name="Albersmeier A."/>
            <person name="Kalinowski J."/>
            <person name="Ruckert C."/>
        </authorList>
    </citation>
    <scope>NUCLEOTIDE SEQUENCE</scope>
    <source>
        <strain evidence="1">CGMCC 1.15179</strain>
    </source>
</reference>
<dbReference type="GO" id="GO:0003700">
    <property type="term" value="F:DNA-binding transcription factor activity"/>
    <property type="evidence" value="ECO:0007669"/>
    <property type="project" value="TreeGrafter"/>
</dbReference>
<dbReference type="InterPro" id="IPR036390">
    <property type="entry name" value="WH_DNA-bd_sf"/>
</dbReference>
<dbReference type="EMBL" id="BMHQ01000013">
    <property type="protein sequence ID" value="GGE26571.1"/>
    <property type="molecule type" value="Genomic_DNA"/>
</dbReference>
<dbReference type="GO" id="GO:0005829">
    <property type="term" value="C:cytosol"/>
    <property type="evidence" value="ECO:0007669"/>
    <property type="project" value="TreeGrafter"/>
</dbReference>
<dbReference type="Gene3D" id="1.10.10.10">
    <property type="entry name" value="Winged helix-like DNA-binding domain superfamily/Winged helix DNA-binding domain"/>
    <property type="match status" value="1"/>
</dbReference>
<dbReference type="PROSITE" id="PS51197">
    <property type="entry name" value="HTH_RRF2_2"/>
    <property type="match status" value="1"/>
</dbReference>
<proteinExistence type="predicted"/>
<evidence type="ECO:0000313" key="1">
    <source>
        <dbReference type="EMBL" id="GGE26571.1"/>
    </source>
</evidence>
<dbReference type="PROSITE" id="PS01332">
    <property type="entry name" value="HTH_RRF2_1"/>
    <property type="match status" value="1"/>
</dbReference>
<evidence type="ECO:0000313" key="2">
    <source>
        <dbReference type="Proteomes" id="UP000625210"/>
    </source>
</evidence>
<dbReference type="AlphaFoldDB" id="A0A8J2YDM5"/>
<keyword evidence="2" id="KW-1185">Reference proteome</keyword>